<evidence type="ECO:0000256" key="11">
    <source>
        <dbReference type="ARBA" id="ARBA00023136"/>
    </source>
</evidence>
<comment type="caution">
    <text evidence="14">The sequence shown here is derived from an EMBL/GenBank/DDBJ whole genome shotgun (WGS) entry which is preliminary data.</text>
</comment>
<evidence type="ECO:0000256" key="7">
    <source>
        <dbReference type="ARBA" id="ARBA00022490"/>
    </source>
</evidence>
<evidence type="ECO:0000256" key="3">
    <source>
        <dbReference type="ARBA" id="ARBA00004240"/>
    </source>
</evidence>
<keyword evidence="7" id="KW-0963">Cytoplasm</keyword>
<keyword evidence="11 13" id="KW-0472">Membrane</keyword>
<keyword evidence="9" id="KW-0256">Endoplasmic reticulum</keyword>
<evidence type="ECO:0000256" key="9">
    <source>
        <dbReference type="ARBA" id="ARBA00022824"/>
    </source>
</evidence>
<gene>
    <name evidence="14" type="ORF">C4D60_Mb05t27410</name>
</gene>
<dbReference type="STRING" id="52838.A0A4S8JZ79"/>
<evidence type="ECO:0000256" key="13">
    <source>
        <dbReference type="SAM" id="Phobius"/>
    </source>
</evidence>
<evidence type="ECO:0000256" key="10">
    <source>
        <dbReference type="ARBA" id="ARBA00022989"/>
    </source>
</evidence>
<evidence type="ECO:0000256" key="1">
    <source>
        <dbReference type="ARBA" id="ARBA00004123"/>
    </source>
</evidence>
<evidence type="ECO:0000256" key="2">
    <source>
        <dbReference type="ARBA" id="ARBA00004141"/>
    </source>
</evidence>
<organism evidence="14 15">
    <name type="scientific">Musa balbisiana</name>
    <name type="common">Banana</name>
    <dbReference type="NCBI Taxonomy" id="52838"/>
    <lineage>
        <taxon>Eukaryota</taxon>
        <taxon>Viridiplantae</taxon>
        <taxon>Streptophyta</taxon>
        <taxon>Embryophyta</taxon>
        <taxon>Tracheophyta</taxon>
        <taxon>Spermatophyta</taxon>
        <taxon>Magnoliopsida</taxon>
        <taxon>Liliopsida</taxon>
        <taxon>Zingiberales</taxon>
        <taxon>Musaceae</taxon>
        <taxon>Musa</taxon>
    </lineage>
</organism>
<dbReference type="PANTHER" id="PTHR36023:SF3">
    <property type="entry name" value="ARGOS-LIKE PROTEIN"/>
    <property type="match status" value="1"/>
</dbReference>
<keyword evidence="6" id="KW-0217">Developmental protein</keyword>
<evidence type="ECO:0000313" key="14">
    <source>
        <dbReference type="EMBL" id="THU67694.1"/>
    </source>
</evidence>
<evidence type="ECO:0000256" key="8">
    <source>
        <dbReference type="ARBA" id="ARBA00022692"/>
    </source>
</evidence>
<feature type="transmembrane region" description="Helical" evidence="13">
    <location>
        <begin position="120"/>
        <end position="138"/>
    </location>
</feature>
<accession>A0A4S8JZ79</accession>
<evidence type="ECO:0000313" key="15">
    <source>
        <dbReference type="Proteomes" id="UP000317650"/>
    </source>
</evidence>
<proteinExistence type="inferred from homology"/>
<keyword evidence="10 13" id="KW-1133">Transmembrane helix</keyword>
<dbReference type="AlphaFoldDB" id="A0A4S8JZ79"/>
<keyword evidence="15" id="KW-1185">Reference proteome</keyword>
<dbReference type="GO" id="GO:0005634">
    <property type="term" value="C:nucleus"/>
    <property type="evidence" value="ECO:0007669"/>
    <property type="project" value="UniProtKB-SubCell"/>
</dbReference>
<protein>
    <recommendedName>
        <fullName evidence="16">ARGOS-like protein</fullName>
    </recommendedName>
</protein>
<keyword evidence="8 13" id="KW-0812">Transmembrane</keyword>
<dbReference type="EMBL" id="PYDT01000003">
    <property type="protein sequence ID" value="THU67694.1"/>
    <property type="molecule type" value="Genomic_DNA"/>
</dbReference>
<dbReference type="GO" id="GO:0046622">
    <property type="term" value="P:positive regulation of organ growth"/>
    <property type="evidence" value="ECO:0007669"/>
    <property type="project" value="InterPro"/>
</dbReference>
<comment type="similarity">
    <text evidence="5">Belongs to the plant organ size related (OSR) protein family.</text>
</comment>
<evidence type="ECO:0008006" key="16">
    <source>
        <dbReference type="Google" id="ProtNLM"/>
    </source>
</evidence>
<comment type="subcellular location">
    <subcellularLocation>
        <location evidence="4">Cytoplasm</location>
    </subcellularLocation>
    <subcellularLocation>
        <location evidence="3">Endoplasmic reticulum</location>
    </subcellularLocation>
    <subcellularLocation>
        <location evidence="2">Membrane</location>
        <topology evidence="2">Multi-pass membrane protein</topology>
    </subcellularLocation>
    <subcellularLocation>
        <location evidence="1">Nucleus</location>
    </subcellularLocation>
</comment>
<dbReference type="GO" id="GO:0009725">
    <property type="term" value="P:response to hormone"/>
    <property type="evidence" value="ECO:0007669"/>
    <property type="project" value="UniProtKB-ARBA"/>
</dbReference>
<evidence type="ECO:0000256" key="6">
    <source>
        <dbReference type="ARBA" id="ARBA00022473"/>
    </source>
</evidence>
<evidence type="ECO:0000256" key="4">
    <source>
        <dbReference type="ARBA" id="ARBA00004496"/>
    </source>
</evidence>
<evidence type="ECO:0000256" key="5">
    <source>
        <dbReference type="ARBA" id="ARBA00006891"/>
    </source>
</evidence>
<dbReference type="GO" id="GO:0005783">
    <property type="term" value="C:endoplasmic reticulum"/>
    <property type="evidence" value="ECO:0007669"/>
    <property type="project" value="UniProtKB-SubCell"/>
</dbReference>
<reference evidence="14 15" key="1">
    <citation type="journal article" date="2019" name="Nat. Plants">
        <title>Genome sequencing of Musa balbisiana reveals subgenome evolution and function divergence in polyploid bananas.</title>
        <authorList>
            <person name="Yao X."/>
        </authorList>
    </citation>
    <scope>NUCLEOTIDE SEQUENCE [LARGE SCALE GENOMIC DNA]</scope>
    <source>
        <strain evidence="15">cv. DH-PKW</strain>
        <tissue evidence="14">Leaves</tissue>
    </source>
</reference>
<sequence length="150" mass="16590">MFLRNLQFMASPVDRLKAEILEAFFPDRSQASPWRSRPRGCCFLETWMNLDVLTGKLVAASCGMDRGGRRPRRLRSQVNGSKALDSSYFTAEFFLVLVCLTASLLVLPLVLPALPPPPSSLLFVPIGILLVLLVLAFMPSDARDIASSHL</sequence>
<dbReference type="GO" id="GO:0016020">
    <property type="term" value="C:membrane"/>
    <property type="evidence" value="ECO:0007669"/>
    <property type="project" value="UniProtKB-SubCell"/>
</dbReference>
<dbReference type="InterPro" id="IPR037468">
    <property type="entry name" value="ARGOS/ARL/OSR1"/>
</dbReference>
<evidence type="ECO:0000256" key="12">
    <source>
        <dbReference type="ARBA" id="ARBA00023242"/>
    </source>
</evidence>
<dbReference type="Proteomes" id="UP000317650">
    <property type="component" value="Chromosome 5"/>
</dbReference>
<dbReference type="PANTHER" id="PTHR36023">
    <property type="entry name" value="ARGOS-LIKE PROTEIN"/>
    <property type="match status" value="1"/>
</dbReference>
<name>A0A4S8JZ79_MUSBA</name>
<keyword evidence="12" id="KW-0539">Nucleus</keyword>
<feature type="transmembrane region" description="Helical" evidence="13">
    <location>
        <begin position="93"/>
        <end position="114"/>
    </location>
</feature>